<feature type="transmembrane region" description="Helical" evidence="2">
    <location>
        <begin position="157"/>
        <end position="176"/>
    </location>
</feature>
<evidence type="ECO:0000256" key="2">
    <source>
        <dbReference type="SAM" id="Phobius"/>
    </source>
</evidence>
<evidence type="ECO:0000313" key="3">
    <source>
        <dbReference type="EMBL" id="KAK4250448.1"/>
    </source>
</evidence>
<name>A0AAN7D0N5_9PEZI</name>
<keyword evidence="2" id="KW-0812">Transmembrane</keyword>
<dbReference type="InterPro" id="IPR019431">
    <property type="entry name" value="DUF2417"/>
</dbReference>
<keyword evidence="4" id="KW-1185">Reference proteome</keyword>
<feature type="compositionally biased region" description="Basic and acidic residues" evidence="1">
    <location>
        <begin position="1"/>
        <end position="11"/>
    </location>
</feature>
<evidence type="ECO:0000313" key="4">
    <source>
        <dbReference type="Proteomes" id="UP001303647"/>
    </source>
</evidence>
<evidence type="ECO:0000256" key="1">
    <source>
        <dbReference type="SAM" id="MobiDB-lite"/>
    </source>
</evidence>
<proteinExistence type="predicted"/>
<dbReference type="EMBL" id="MU857613">
    <property type="protein sequence ID" value="KAK4250448.1"/>
    <property type="molecule type" value="Genomic_DNA"/>
</dbReference>
<feature type="transmembrane region" description="Helical" evidence="2">
    <location>
        <begin position="67"/>
        <end position="89"/>
    </location>
</feature>
<reference evidence="3" key="2">
    <citation type="submission" date="2023-05" db="EMBL/GenBank/DDBJ databases">
        <authorList>
            <consortium name="Lawrence Berkeley National Laboratory"/>
            <person name="Steindorff A."/>
            <person name="Hensen N."/>
            <person name="Bonometti L."/>
            <person name="Westerberg I."/>
            <person name="Brannstrom I.O."/>
            <person name="Guillou S."/>
            <person name="Cros-Aarteil S."/>
            <person name="Calhoun S."/>
            <person name="Haridas S."/>
            <person name="Kuo A."/>
            <person name="Mondo S."/>
            <person name="Pangilinan J."/>
            <person name="Riley R."/>
            <person name="Labutti K."/>
            <person name="Andreopoulos B."/>
            <person name="Lipzen A."/>
            <person name="Chen C."/>
            <person name="Yanf M."/>
            <person name="Daum C."/>
            <person name="Ng V."/>
            <person name="Clum A."/>
            <person name="Ohm R."/>
            <person name="Martin F."/>
            <person name="Silar P."/>
            <person name="Natvig D."/>
            <person name="Lalanne C."/>
            <person name="Gautier V."/>
            <person name="Ament-Velasquez S.L."/>
            <person name="Kruys A."/>
            <person name="Hutchinson M.I."/>
            <person name="Powell A.J."/>
            <person name="Barry K."/>
            <person name="Miller A.N."/>
            <person name="Grigoriev I.V."/>
            <person name="Debuchy R."/>
            <person name="Gladieux P."/>
            <person name="Thoren M.H."/>
            <person name="Johannesson H."/>
        </authorList>
    </citation>
    <scope>NUCLEOTIDE SEQUENCE</scope>
    <source>
        <strain evidence="3">CBS 359.72</strain>
    </source>
</reference>
<keyword evidence="2" id="KW-0472">Membrane</keyword>
<organism evidence="3 4">
    <name type="scientific">Corynascus novoguineensis</name>
    <dbReference type="NCBI Taxonomy" id="1126955"/>
    <lineage>
        <taxon>Eukaryota</taxon>
        <taxon>Fungi</taxon>
        <taxon>Dikarya</taxon>
        <taxon>Ascomycota</taxon>
        <taxon>Pezizomycotina</taxon>
        <taxon>Sordariomycetes</taxon>
        <taxon>Sordariomycetidae</taxon>
        <taxon>Sordariales</taxon>
        <taxon>Chaetomiaceae</taxon>
        <taxon>Corynascus</taxon>
    </lineage>
</organism>
<feature type="transmembrane region" description="Helical" evidence="2">
    <location>
        <begin position="130"/>
        <end position="151"/>
    </location>
</feature>
<feature type="transmembrane region" description="Helical" evidence="2">
    <location>
        <begin position="101"/>
        <end position="123"/>
    </location>
</feature>
<dbReference type="AlphaFoldDB" id="A0AAN7D0N5"/>
<reference evidence="3" key="1">
    <citation type="journal article" date="2023" name="Mol. Phylogenet. Evol.">
        <title>Genome-scale phylogeny and comparative genomics of the fungal order Sordariales.</title>
        <authorList>
            <person name="Hensen N."/>
            <person name="Bonometti L."/>
            <person name="Westerberg I."/>
            <person name="Brannstrom I.O."/>
            <person name="Guillou S."/>
            <person name="Cros-Aarteil S."/>
            <person name="Calhoun S."/>
            <person name="Haridas S."/>
            <person name="Kuo A."/>
            <person name="Mondo S."/>
            <person name="Pangilinan J."/>
            <person name="Riley R."/>
            <person name="LaButti K."/>
            <person name="Andreopoulos B."/>
            <person name="Lipzen A."/>
            <person name="Chen C."/>
            <person name="Yan M."/>
            <person name="Daum C."/>
            <person name="Ng V."/>
            <person name="Clum A."/>
            <person name="Steindorff A."/>
            <person name="Ohm R.A."/>
            <person name="Martin F."/>
            <person name="Silar P."/>
            <person name="Natvig D.O."/>
            <person name="Lalanne C."/>
            <person name="Gautier V."/>
            <person name="Ament-Velasquez S.L."/>
            <person name="Kruys A."/>
            <person name="Hutchinson M.I."/>
            <person name="Powell A.J."/>
            <person name="Barry K."/>
            <person name="Miller A.N."/>
            <person name="Grigoriev I.V."/>
            <person name="Debuchy R."/>
            <person name="Gladieux P."/>
            <person name="Hiltunen Thoren M."/>
            <person name="Johannesson H."/>
        </authorList>
    </citation>
    <scope>NUCLEOTIDE SEQUENCE</scope>
    <source>
        <strain evidence="3">CBS 359.72</strain>
    </source>
</reference>
<protein>
    <submittedName>
        <fullName evidence="3">Uncharacterized protein</fullName>
    </submittedName>
</protein>
<keyword evidence="2" id="KW-1133">Transmembrane helix</keyword>
<gene>
    <name evidence="3" type="ORF">C7999DRAFT_11800</name>
</gene>
<dbReference type="SUPFAM" id="SSF53474">
    <property type="entry name" value="alpha/beta-Hydrolases"/>
    <property type="match status" value="1"/>
</dbReference>
<comment type="caution">
    <text evidence="3">The sequence shown here is derived from an EMBL/GenBank/DDBJ whole genome shotgun (WGS) entry which is preliminary data.</text>
</comment>
<sequence>MKKFWNRRDADSDPVPGRGSSSSNREDDRPDEHTRLLSNRVDGAPYLSPDHPAVSPYNLWTVRLVRWLTVALTCVTFIWWVLMVVTVFITPPVLHVRGSPFFAFSYTSFALLTLVVSLLFFSVPSRLARILSIVNAAVLLVDTVLILAVPGLRHAEVWVGVASVVWAALMALWFVIADRTVQWGKAEEEERLTGRPESRRTVTEWLEVTLSTILLIALACVVMLMTLTLTLRAVDGGLAPPGERYWVDNDRYQIHVYCSGNRTDAAGAEITTVLLEGGEDPVERGLWQLAENAVKNGSISRFCFADRPGMAWSDTAPSPFSASIASDALSEALSRAGEDGPWVLASAGIGSLYSRIFSSRHGDRVRGILMIDPLHEDLLSRVGNPGRGFFLWIRGVISPCGIDRILGAILRGRRAADRVWGRSSYQSGTTVFAKLQESLVAESLTKRDVASSRAIQDKDTPLVVISSGQRIRKDRDWEDKQRDLTHLTTNLESWDVVDGAPHRVWDTLTGREIIESRLKRLAKTPVLRS</sequence>
<feature type="transmembrane region" description="Helical" evidence="2">
    <location>
        <begin position="205"/>
        <end position="231"/>
    </location>
</feature>
<dbReference type="InterPro" id="IPR029058">
    <property type="entry name" value="AB_hydrolase_fold"/>
</dbReference>
<dbReference type="Gene3D" id="3.40.50.1820">
    <property type="entry name" value="alpha/beta hydrolase"/>
    <property type="match status" value="1"/>
</dbReference>
<dbReference type="Proteomes" id="UP001303647">
    <property type="component" value="Unassembled WGS sequence"/>
</dbReference>
<dbReference type="Pfam" id="PF10329">
    <property type="entry name" value="DUF2417"/>
    <property type="match status" value="1"/>
</dbReference>
<accession>A0AAN7D0N5</accession>
<feature type="region of interest" description="Disordered" evidence="1">
    <location>
        <begin position="1"/>
        <end position="32"/>
    </location>
</feature>